<name>X1QJW6_9ZZZZ</name>
<dbReference type="Pfam" id="PF13187">
    <property type="entry name" value="Fer4_9"/>
    <property type="match status" value="1"/>
</dbReference>
<dbReference type="PROSITE" id="PS51379">
    <property type="entry name" value="4FE4S_FER_2"/>
    <property type="match status" value="2"/>
</dbReference>
<feature type="non-terminal residue" evidence="2">
    <location>
        <position position="1"/>
    </location>
</feature>
<accession>X1QJW6</accession>
<sequence>GLNSPFTASNPVLTTLKYFKEEYYTHIKDKKCPAKVCKTLITFNITDDCTGCGVCAIKCPKEAISGESKELYIIDQDKCIKCGICFDSCKFNAIIKE</sequence>
<dbReference type="SUPFAM" id="SSF54862">
    <property type="entry name" value="4Fe-4S ferredoxins"/>
    <property type="match status" value="1"/>
</dbReference>
<proteinExistence type="predicted"/>
<evidence type="ECO:0000259" key="1">
    <source>
        <dbReference type="PROSITE" id="PS51379"/>
    </source>
</evidence>
<dbReference type="Gene3D" id="3.30.70.20">
    <property type="match status" value="1"/>
</dbReference>
<dbReference type="InterPro" id="IPR017896">
    <property type="entry name" value="4Fe4S_Fe-S-bd"/>
</dbReference>
<evidence type="ECO:0000313" key="2">
    <source>
        <dbReference type="EMBL" id="GAI68523.1"/>
    </source>
</evidence>
<dbReference type="EMBL" id="BARW01000728">
    <property type="protein sequence ID" value="GAI68523.1"/>
    <property type="molecule type" value="Genomic_DNA"/>
</dbReference>
<feature type="domain" description="4Fe-4S ferredoxin-type" evidence="1">
    <location>
        <begin position="39"/>
        <end position="69"/>
    </location>
</feature>
<dbReference type="PROSITE" id="PS00198">
    <property type="entry name" value="4FE4S_FER_1"/>
    <property type="match status" value="1"/>
</dbReference>
<gene>
    <name evidence="2" type="ORF">S12H4_02806</name>
</gene>
<dbReference type="InterPro" id="IPR017900">
    <property type="entry name" value="4Fe4S_Fe_S_CS"/>
</dbReference>
<reference evidence="2" key="1">
    <citation type="journal article" date="2014" name="Front. Microbiol.">
        <title>High frequency of phylogenetically diverse reductive dehalogenase-homologous genes in deep subseafloor sedimentary metagenomes.</title>
        <authorList>
            <person name="Kawai M."/>
            <person name="Futagami T."/>
            <person name="Toyoda A."/>
            <person name="Takaki Y."/>
            <person name="Nishi S."/>
            <person name="Hori S."/>
            <person name="Arai W."/>
            <person name="Tsubouchi T."/>
            <person name="Morono Y."/>
            <person name="Uchiyama I."/>
            <person name="Ito T."/>
            <person name="Fujiyama A."/>
            <person name="Inagaki F."/>
            <person name="Takami H."/>
        </authorList>
    </citation>
    <scope>NUCLEOTIDE SEQUENCE</scope>
    <source>
        <strain evidence="2">Expedition CK06-06</strain>
    </source>
</reference>
<dbReference type="AlphaFoldDB" id="X1QJW6"/>
<feature type="domain" description="4Fe-4S ferredoxin-type" evidence="1">
    <location>
        <begin position="70"/>
        <end position="97"/>
    </location>
</feature>
<comment type="caution">
    <text evidence="2">The sequence shown here is derived from an EMBL/GenBank/DDBJ whole genome shotgun (WGS) entry which is preliminary data.</text>
</comment>
<protein>
    <recommendedName>
        <fullName evidence="1">4Fe-4S ferredoxin-type domain-containing protein</fullName>
    </recommendedName>
</protein>
<organism evidence="2">
    <name type="scientific">marine sediment metagenome</name>
    <dbReference type="NCBI Taxonomy" id="412755"/>
    <lineage>
        <taxon>unclassified sequences</taxon>
        <taxon>metagenomes</taxon>
        <taxon>ecological metagenomes</taxon>
    </lineage>
</organism>